<evidence type="ECO:0000256" key="3">
    <source>
        <dbReference type="ARBA" id="ARBA00021814"/>
    </source>
</evidence>
<name>A0A131XQF3_9ACAR</name>
<keyword evidence="5" id="KW-0999">Mitochondrion inner membrane</keyword>
<evidence type="ECO:0000313" key="10">
    <source>
        <dbReference type="EMBL" id="JAP68320.1"/>
    </source>
</evidence>
<comment type="similarity">
    <text evidence="2">Belongs to the COX16 family.</text>
</comment>
<reference evidence="10" key="1">
    <citation type="journal article" date="2017" name="Ticks Tick Borne Dis.">
        <title>An insight into the sialome of Hyalomma excavatum.</title>
        <authorList>
            <person name="Ribeiro J.M."/>
            <person name="Slovak M."/>
            <person name="Francischetti I.M."/>
        </authorList>
    </citation>
    <scope>NUCLEOTIDE SEQUENCE</scope>
    <source>
        <strain evidence="10">Samish</strain>
        <tissue evidence="10">Salivary glands</tissue>
    </source>
</reference>
<evidence type="ECO:0000256" key="2">
    <source>
        <dbReference type="ARBA" id="ARBA00008370"/>
    </source>
</evidence>
<accession>A0A131XQF3</accession>
<evidence type="ECO:0000256" key="9">
    <source>
        <dbReference type="SAM" id="Phobius"/>
    </source>
</evidence>
<evidence type="ECO:0000256" key="5">
    <source>
        <dbReference type="ARBA" id="ARBA00022792"/>
    </source>
</evidence>
<keyword evidence="4 9" id="KW-0812">Transmembrane</keyword>
<proteinExistence type="evidence at transcript level"/>
<comment type="subcellular location">
    <subcellularLocation>
        <location evidence="1">Mitochondrion inner membrane</location>
        <topology evidence="1">Single-pass membrane protein</topology>
    </subcellularLocation>
</comment>
<protein>
    <recommendedName>
        <fullName evidence="3">Cytochrome c oxidase assembly protein COX16 homolog, mitochondrial</fullName>
    </recommendedName>
</protein>
<dbReference type="AlphaFoldDB" id="A0A131XQF3"/>
<evidence type="ECO:0000256" key="7">
    <source>
        <dbReference type="ARBA" id="ARBA00023128"/>
    </source>
</evidence>
<dbReference type="PANTHER" id="PTHR17130">
    <property type="entry name" value="MITOCHONDRIAL OUTER MEMBRANE PROTEIN 25"/>
    <property type="match status" value="1"/>
</dbReference>
<dbReference type="PANTHER" id="PTHR17130:SF14">
    <property type="entry name" value="CYTOCHROME C OXIDASE ASSEMBLY PROTEIN COX16 HOMOLOG, MITOCHONDRIAL"/>
    <property type="match status" value="1"/>
</dbReference>
<dbReference type="GO" id="GO:0005743">
    <property type="term" value="C:mitochondrial inner membrane"/>
    <property type="evidence" value="ECO:0007669"/>
    <property type="project" value="UniProtKB-SubCell"/>
</dbReference>
<keyword evidence="6 9" id="KW-1133">Transmembrane helix</keyword>
<evidence type="ECO:0000256" key="8">
    <source>
        <dbReference type="ARBA" id="ARBA00023136"/>
    </source>
</evidence>
<evidence type="ECO:0000256" key="4">
    <source>
        <dbReference type="ARBA" id="ARBA00022692"/>
    </source>
</evidence>
<organism evidence="10">
    <name type="scientific">Hyalomma excavatum</name>
    <dbReference type="NCBI Taxonomy" id="257692"/>
    <lineage>
        <taxon>Eukaryota</taxon>
        <taxon>Metazoa</taxon>
        <taxon>Ecdysozoa</taxon>
        <taxon>Arthropoda</taxon>
        <taxon>Chelicerata</taxon>
        <taxon>Arachnida</taxon>
        <taxon>Acari</taxon>
        <taxon>Parasitiformes</taxon>
        <taxon>Ixodida</taxon>
        <taxon>Ixodoidea</taxon>
        <taxon>Ixodidae</taxon>
        <taxon>Hyalomminae</taxon>
        <taxon>Hyalomma</taxon>
    </lineage>
</organism>
<keyword evidence="8 9" id="KW-0472">Membrane</keyword>
<evidence type="ECO:0000256" key="6">
    <source>
        <dbReference type="ARBA" id="ARBA00022989"/>
    </source>
</evidence>
<keyword evidence="7" id="KW-0496">Mitochondrion</keyword>
<dbReference type="EMBL" id="GEFH01000261">
    <property type="protein sequence ID" value="JAP68320.1"/>
    <property type="molecule type" value="mRNA"/>
</dbReference>
<dbReference type="InterPro" id="IPR020164">
    <property type="entry name" value="Cyt_c_Oxase_assmbl_COX16"/>
</dbReference>
<dbReference type="Pfam" id="PF14138">
    <property type="entry name" value="COX16"/>
    <property type="match status" value="1"/>
</dbReference>
<sequence>MIAVYLRSVYQYVYKRKFLRLGVPFMVFMVGGSIGLKQFTSIRYEFRKQGFTRDVAEDSGIEMKEPEQVTIEAAYKEMQSLDIDNWKNVRGPRPWEEGNEYNKLLQERQKMKQQQKSGDS</sequence>
<feature type="transmembrane region" description="Helical" evidence="9">
    <location>
        <begin position="18"/>
        <end position="39"/>
    </location>
</feature>
<evidence type="ECO:0000256" key="1">
    <source>
        <dbReference type="ARBA" id="ARBA00004434"/>
    </source>
</evidence>
<dbReference type="GO" id="GO:0033617">
    <property type="term" value="P:mitochondrial respiratory chain complex IV assembly"/>
    <property type="evidence" value="ECO:0007669"/>
    <property type="project" value="TreeGrafter"/>
</dbReference>